<dbReference type="OrthoDB" id="4179303at2759"/>
<dbReference type="AlphaFoldDB" id="F2TC62"/>
<dbReference type="Proteomes" id="UP000007802">
    <property type="component" value="Unassembled WGS sequence"/>
</dbReference>
<reference evidence="1" key="1">
    <citation type="submission" date="2010-03" db="EMBL/GenBank/DDBJ databases">
        <title>Annotation of Blastomyces dermatitidis strain ATCC 18188.</title>
        <authorList>
            <consortium name="The Broad Institute Genome Sequencing Platform"/>
            <consortium name="Broad Institute Genome Sequencing Center for Infectious Disease."/>
            <person name="Cuomo C."/>
            <person name="Klein B."/>
            <person name="Sullivan T."/>
            <person name="Heitman J."/>
            <person name="Young S."/>
            <person name="Zeng Q."/>
            <person name="Gargeya S."/>
            <person name="Alvarado L."/>
            <person name="Berlin A.M."/>
            <person name="Chapman S.B."/>
            <person name="Chen Z."/>
            <person name="Freedman E."/>
            <person name="Gellesch M."/>
            <person name="Goldberg J."/>
            <person name="Griggs A."/>
            <person name="Gujja S."/>
            <person name="Heilman E."/>
            <person name="Heiman D."/>
            <person name="Howarth C."/>
            <person name="Mehta T."/>
            <person name="Neiman D."/>
            <person name="Pearson M."/>
            <person name="Roberts A."/>
            <person name="Saif S."/>
            <person name="Shea T."/>
            <person name="Shenoy N."/>
            <person name="Sisk P."/>
            <person name="Stolte C."/>
            <person name="Sykes S."/>
            <person name="White J."/>
            <person name="Yandava C."/>
            <person name="Haas B."/>
            <person name="Nusbaum C."/>
            <person name="Birren B."/>
        </authorList>
    </citation>
    <scope>NUCLEOTIDE SEQUENCE [LARGE SCALE GENOMIC DNA]</scope>
    <source>
        <strain evidence="1">ATCC 18188</strain>
    </source>
</reference>
<proteinExistence type="predicted"/>
<protein>
    <submittedName>
        <fullName evidence="1">Uncharacterized protein</fullName>
    </submittedName>
</protein>
<evidence type="ECO:0000313" key="1">
    <source>
        <dbReference type="EMBL" id="EGE80825.1"/>
    </source>
</evidence>
<organism evidence="1">
    <name type="scientific">Ajellomyces dermatitidis (strain ATCC 18188 / CBS 674.68)</name>
    <name type="common">Blastomyces dermatitidis</name>
    <dbReference type="NCBI Taxonomy" id="653446"/>
    <lineage>
        <taxon>Eukaryota</taxon>
        <taxon>Fungi</taxon>
        <taxon>Dikarya</taxon>
        <taxon>Ascomycota</taxon>
        <taxon>Pezizomycotina</taxon>
        <taxon>Eurotiomycetes</taxon>
        <taxon>Eurotiomycetidae</taxon>
        <taxon>Onygenales</taxon>
        <taxon>Ajellomycetaceae</taxon>
        <taxon>Blastomyces</taxon>
    </lineage>
</organism>
<dbReference type="EMBL" id="GG749423">
    <property type="protein sequence ID" value="EGE80825.1"/>
    <property type="molecule type" value="Genomic_DNA"/>
</dbReference>
<sequence>MYGVLMHASEYKMRLQHLPAEILILVAEYFFDHAGSYVVSDLKSFRLVSKRIAEITTAALNRHTQVVISALSLRTLTKLEEILKHEHFATTVRRLKFSVAYYDALLARDFSLFARYMVDREFQLRRQLCSEIRQCTNSQFSLASKEWRAMGFGFYDQDNPTHYQSLLKRGYSNYCLLFKDQETARHDGSYMARLSSLLRRFLALEHIVITDKDDNALGLSPDIAKDPSVTIRAGECERTLPQEWCDRLLIKFCSRPPSHWQSCFSCVELRAKRIRHFTRHPPPVGLLPSIFAVLEHANIFPKQCRLEVSTPVNFKTLEMSSDQLLCVSRVVGKATDLSLGFYSIDRHFGPADSCRDGDNIGKQHVYNLTSAFLNTDSVQSVKIDTSLYWFAAREQWGDVKLADILPYRERRWPNLNAISLTVEFSERDLIQLVEEHKRSLKVIHAHCMCLPSATKENLVEYMKYTIGPRVEEILICEPARVEFRRFSEYRIRYSPRGHRHVFSV</sequence>
<dbReference type="HOGENOM" id="CLU_560153_0_0_1"/>
<accession>F2TC62</accession>
<name>F2TC62_AJEDA</name>
<gene>
    <name evidence="1" type="ORF">BDDG_03766</name>
</gene>